<feature type="transmembrane region" description="Helical" evidence="5">
    <location>
        <begin position="189"/>
        <end position="205"/>
    </location>
</feature>
<feature type="transmembrane region" description="Helical" evidence="5">
    <location>
        <begin position="332"/>
        <end position="350"/>
    </location>
</feature>
<dbReference type="Proteomes" id="UP000298781">
    <property type="component" value="Chromosome"/>
</dbReference>
<feature type="transmembrane region" description="Helical" evidence="5">
    <location>
        <begin position="163"/>
        <end position="182"/>
    </location>
</feature>
<evidence type="ECO:0000256" key="4">
    <source>
        <dbReference type="ARBA" id="ARBA00023136"/>
    </source>
</evidence>
<feature type="transmembrane region" description="Helical" evidence="5">
    <location>
        <begin position="39"/>
        <end position="57"/>
    </location>
</feature>
<keyword evidence="4 5" id="KW-0472">Membrane</keyword>
<keyword evidence="8" id="KW-1185">Reference proteome</keyword>
<dbReference type="PANTHER" id="PTHR37422:SF21">
    <property type="entry name" value="EXOQ-LIKE PROTEIN"/>
    <property type="match status" value="1"/>
</dbReference>
<dbReference type="AlphaFoldDB" id="A0A4D7BDC8"/>
<evidence type="ECO:0000313" key="8">
    <source>
        <dbReference type="Proteomes" id="UP000298781"/>
    </source>
</evidence>
<dbReference type="GO" id="GO:0016020">
    <property type="term" value="C:membrane"/>
    <property type="evidence" value="ECO:0007669"/>
    <property type="project" value="UniProtKB-SubCell"/>
</dbReference>
<feature type="transmembrane region" description="Helical" evidence="5">
    <location>
        <begin position="16"/>
        <end position="33"/>
    </location>
</feature>
<dbReference type="PANTHER" id="PTHR37422">
    <property type="entry name" value="TEICHURONIC ACID BIOSYNTHESIS PROTEIN TUAE"/>
    <property type="match status" value="1"/>
</dbReference>
<organism evidence="7 8">
    <name type="scientific">Phreatobacter stygius</name>
    <dbReference type="NCBI Taxonomy" id="1940610"/>
    <lineage>
        <taxon>Bacteria</taxon>
        <taxon>Pseudomonadati</taxon>
        <taxon>Pseudomonadota</taxon>
        <taxon>Alphaproteobacteria</taxon>
        <taxon>Hyphomicrobiales</taxon>
        <taxon>Phreatobacteraceae</taxon>
        <taxon>Phreatobacter</taxon>
    </lineage>
</organism>
<accession>A0A4D7BDC8</accession>
<evidence type="ECO:0000256" key="5">
    <source>
        <dbReference type="SAM" id="Phobius"/>
    </source>
</evidence>
<comment type="subcellular location">
    <subcellularLocation>
        <location evidence="1">Membrane</location>
        <topology evidence="1">Multi-pass membrane protein</topology>
    </subcellularLocation>
</comment>
<name>A0A4D7BDC8_9HYPH</name>
<reference evidence="7 8" key="1">
    <citation type="submission" date="2019-04" db="EMBL/GenBank/DDBJ databases">
        <title>Phreatobacter aquaticus sp. nov.</title>
        <authorList>
            <person name="Choi A."/>
        </authorList>
    </citation>
    <scope>NUCLEOTIDE SEQUENCE [LARGE SCALE GENOMIC DNA]</scope>
    <source>
        <strain evidence="7 8">KCTC 52518</strain>
    </source>
</reference>
<keyword evidence="3 5" id="KW-1133">Transmembrane helix</keyword>
<feature type="domain" description="O-antigen ligase-related" evidence="6">
    <location>
        <begin position="196"/>
        <end position="331"/>
    </location>
</feature>
<feature type="transmembrane region" description="Helical" evidence="5">
    <location>
        <begin position="211"/>
        <end position="228"/>
    </location>
</feature>
<feature type="transmembrane region" description="Helical" evidence="5">
    <location>
        <begin position="240"/>
        <end position="260"/>
    </location>
</feature>
<dbReference type="KEGG" id="pstg:E8M01_34400"/>
<evidence type="ECO:0000259" key="6">
    <source>
        <dbReference type="Pfam" id="PF04932"/>
    </source>
</evidence>
<protein>
    <submittedName>
        <fullName evidence="7">O-antigen ligase domain-containing protein</fullName>
    </submittedName>
</protein>
<gene>
    <name evidence="7" type="ORF">E8M01_34400</name>
</gene>
<keyword evidence="2 5" id="KW-0812">Transmembrane</keyword>
<dbReference type="EMBL" id="CP039690">
    <property type="protein sequence ID" value="QCI68880.1"/>
    <property type="molecule type" value="Genomic_DNA"/>
</dbReference>
<evidence type="ECO:0000313" key="7">
    <source>
        <dbReference type="EMBL" id="QCI68880.1"/>
    </source>
</evidence>
<feature type="transmembrane region" description="Helical" evidence="5">
    <location>
        <begin position="64"/>
        <end position="83"/>
    </location>
</feature>
<dbReference type="InterPro" id="IPR007016">
    <property type="entry name" value="O-antigen_ligase-rel_domated"/>
</dbReference>
<dbReference type="GO" id="GO:0016874">
    <property type="term" value="F:ligase activity"/>
    <property type="evidence" value="ECO:0007669"/>
    <property type="project" value="UniProtKB-KW"/>
</dbReference>
<evidence type="ECO:0000256" key="1">
    <source>
        <dbReference type="ARBA" id="ARBA00004141"/>
    </source>
</evidence>
<dbReference type="InterPro" id="IPR051533">
    <property type="entry name" value="WaaL-like"/>
</dbReference>
<keyword evidence="7" id="KW-0436">Ligase</keyword>
<dbReference type="OrthoDB" id="9796592at2"/>
<feature type="transmembrane region" description="Helical" evidence="5">
    <location>
        <begin position="121"/>
        <end position="143"/>
    </location>
</feature>
<dbReference type="Pfam" id="PF04932">
    <property type="entry name" value="Wzy_C"/>
    <property type="match status" value="1"/>
</dbReference>
<evidence type="ECO:0000256" key="2">
    <source>
        <dbReference type="ARBA" id="ARBA00022692"/>
    </source>
</evidence>
<sequence>MLGRGRTTPAGPTERLRLQLLWLMMIGGAFVFAEPSPYEIGALITIGAFVATGAITLQSGLLPLVFVLLFYCFGLTVSAIQVLSEPKVVPWVAVSWYLAVTMVFFAAILTERTQARLDALARGWTVAALIAALAGISGYFRLFPGAFDLFTLYGRAKGTFNDPNVFGPFLIFPMLLAIQVFFRGTPVAMLRAGALLGVLMVALLLSFSRGAWVHFGLSAAVMLALMFVTAESKAARQRMVLIVAIGLVLLLAFVTVLLSIDKVADLMRERANFNQSYDNGPMGRFGRHVYGWQMALDKPLGLGPLQFAKYFTEDVHNVYLDSFIAGGWLSGITYHVLVGMTLFAGLFACLKRAPWQPLAIAVFATYCGLAFEGKIIDTEHWRHFWVLSGIIWGCALANRHSPLDIRFRPLAAQSKSA</sequence>
<dbReference type="RefSeq" id="WP_136964295.1">
    <property type="nucleotide sequence ID" value="NZ_CP039690.1"/>
</dbReference>
<feature type="transmembrane region" description="Helical" evidence="5">
    <location>
        <begin position="89"/>
        <end position="109"/>
    </location>
</feature>
<proteinExistence type="predicted"/>
<evidence type="ECO:0000256" key="3">
    <source>
        <dbReference type="ARBA" id="ARBA00022989"/>
    </source>
</evidence>